<reference evidence="2" key="1">
    <citation type="submission" date="2025-08" db="UniProtKB">
        <authorList>
            <consortium name="RefSeq"/>
        </authorList>
    </citation>
    <scope>IDENTIFICATION</scope>
    <source>
        <tissue evidence="2">Ear skin</tissue>
    </source>
</reference>
<dbReference type="RefSeq" id="XP_032324794.1">
    <property type="nucleotide sequence ID" value="XM_032468903.1"/>
</dbReference>
<dbReference type="GeneID" id="106728892"/>
<evidence type="ECO:0000313" key="2">
    <source>
        <dbReference type="RefSeq" id="XP_032324794.1"/>
    </source>
</evidence>
<evidence type="ECO:0000313" key="1">
    <source>
        <dbReference type="Proteomes" id="UP000694856"/>
    </source>
</evidence>
<protein>
    <submittedName>
        <fullName evidence="2">Uncharacterized protein LOC106728892 isoform X3</fullName>
    </submittedName>
</protein>
<proteinExistence type="predicted"/>
<name>A0A8B8S550_CAMFR</name>
<dbReference type="Proteomes" id="UP000694856">
    <property type="component" value="Chromosome 27"/>
</dbReference>
<keyword evidence="1" id="KW-1185">Reference proteome</keyword>
<gene>
    <name evidence="2" type="primary">LOC106728892</name>
</gene>
<sequence>MAEGDLARLRSWGTLPEVYTSPAHLRLAGQTPSWVRTIPETDQRQRILSPQCVHTYSSLPKEMETDGRHPMMFAERLNKNNGRHTRHKRCLPLSSLNNPIRYEPILQSVGLEAQRVYIEHLGEMDVSAEGTRKPHLRLEHLEMPEDMEIINRQKNSLGHVIETQKPT</sequence>
<organism evidence="1 2">
    <name type="scientific">Camelus ferus</name>
    <name type="common">Wild bactrian camel</name>
    <name type="synonym">Camelus bactrianus ferus</name>
    <dbReference type="NCBI Taxonomy" id="419612"/>
    <lineage>
        <taxon>Eukaryota</taxon>
        <taxon>Metazoa</taxon>
        <taxon>Chordata</taxon>
        <taxon>Craniata</taxon>
        <taxon>Vertebrata</taxon>
        <taxon>Euteleostomi</taxon>
        <taxon>Mammalia</taxon>
        <taxon>Eutheria</taxon>
        <taxon>Laurasiatheria</taxon>
        <taxon>Artiodactyla</taxon>
        <taxon>Tylopoda</taxon>
        <taxon>Camelidae</taxon>
        <taxon>Camelus</taxon>
    </lineage>
</organism>
<dbReference type="AlphaFoldDB" id="A0A8B8S550"/>
<accession>A0A8B8S550</accession>